<reference evidence="1" key="2">
    <citation type="journal article" date="2021" name="PeerJ">
        <title>Extensive microbial diversity within the chicken gut microbiome revealed by metagenomics and culture.</title>
        <authorList>
            <person name="Gilroy R."/>
            <person name="Ravi A."/>
            <person name="Getino M."/>
            <person name="Pursley I."/>
            <person name="Horton D.L."/>
            <person name="Alikhan N.F."/>
            <person name="Baker D."/>
            <person name="Gharbi K."/>
            <person name="Hall N."/>
            <person name="Watson M."/>
            <person name="Adriaenssens E.M."/>
            <person name="Foster-Nyarko E."/>
            <person name="Jarju S."/>
            <person name="Secka A."/>
            <person name="Antonio M."/>
            <person name="Oren A."/>
            <person name="Chaudhuri R.R."/>
            <person name="La Ragione R."/>
            <person name="Hildebrand F."/>
            <person name="Pallen M.J."/>
        </authorList>
    </citation>
    <scope>NUCLEOTIDE SEQUENCE</scope>
    <source>
        <strain evidence="1">E3-2379</strain>
    </source>
</reference>
<dbReference type="InterPro" id="IPR027417">
    <property type="entry name" value="P-loop_NTPase"/>
</dbReference>
<name>A0A9D9I235_9FIRM</name>
<gene>
    <name evidence="1" type="ORF">IAC13_06770</name>
</gene>
<dbReference type="EMBL" id="JADIML010000185">
    <property type="protein sequence ID" value="MBO8463616.1"/>
    <property type="molecule type" value="Genomic_DNA"/>
</dbReference>
<dbReference type="AlphaFoldDB" id="A0A9D9I235"/>
<evidence type="ECO:0000313" key="2">
    <source>
        <dbReference type="Proteomes" id="UP000823618"/>
    </source>
</evidence>
<evidence type="ECO:0008006" key="3">
    <source>
        <dbReference type="Google" id="ProtNLM"/>
    </source>
</evidence>
<dbReference type="SUPFAM" id="SSF52540">
    <property type="entry name" value="P-loop containing nucleoside triphosphate hydrolases"/>
    <property type="match status" value="1"/>
</dbReference>
<dbReference type="Gene3D" id="3.40.50.300">
    <property type="entry name" value="P-loop containing nucleotide triphosphate hydrolases"/>
    <property type="match status" value="1"/>
</dbReference>
<evidence type="ECO:0000313" key="1">
    <source>
        <dbReference type="EMBL" id="MBO8463616.1"/>
    </source>
</evidence>
<dbReference type="Proteomes" id="UP000823618">
    <property type="component" value="Unassembled WGS sequence"/>
</dbReference>
<reference evidence="1" key="1">
    <citation type="submission" date="2020-10" db="EMBL/GenBank/DDBJ databases">
        <authorList>
            <person name="Gilroy R."/>
        </authorList>
    </citation>
    <scope>NUCLEOTIDE SEQUENCE</scope>
    <source>
        <strain evidence="1">E3-2379</strain>
    </source>
</reference>
<proteinExistence type="predicted"/>
<accession>A0A9D9I235</accession>
<sequence>MDYGVLEPTPIRLEEVKRVVSFLSVERHCGNAMIDSLFDFHDSLLTIKEFAISEFDQFYEQALKGRTVIQFLDEFIQNQNGKQYQTFLTFFQKIYRISNSAIPDINDFAKALVYVLQEREIPTDQEWFIAFFLANSMALGRNMNSRMVPPIFHAPHIVWGCDWEKGVGYFSEFYKKFPYYKIFGVLRRKESRIGGLIKYEYNSRRLYQMRAEEYYDYFIEQCGPMRNLDWRRAYYGEDDFCPYEQMAYVRFEDIKRYPKETLGALCEFLNIPWSEALLACTHNGMRTTYQDAGTVIDDFDLAPLADDYYAKYLNTFDRFRIEVLYSKFYETFGYQPKYYNGYPYTKDEIRTMMKLPFQLEQLEEGEDLSKSREKMEEQLEELLLYLEEWEEKVKQGQLVPCHMINPKKTQV</sequence>
<protein>
    <recommendedName>
        <fullName evidence="3">Sulfotransferase domain-containing protein</fullName>
    </recommendedName>
</protein>
<comment type="caution">
    <text evidence="1">The sequence shown here is derived from an EMBL/GenBank/DDBJ whole genome shotgun (WGS) entry which is preliminary data.</text>
</comment>
<organism evidence="1 2">
    <name type="scientific">Candidatus Scybalomonas excrementavium</name>
    <dbReference type="NCBI Taxonomy" id="2840943"/>
    <lineage>
        <taxon>Bacteria</taxon>
        <taxon>Bacillati</taxon>
        <taxon>Bacillota</taxon>
        <taxon>Clostridia</taxon>
        <taxon>Lachnospirales</taxon>
        <taxon>Lachnospiraceae</taxon>
        <taxon>Lachnospiraceae incertae sedis</taxon>
        <taxon>Candidatus Scybalomonas</taxon>
    </lineage>
</organism>